<evidence type="ECO:0000256" key="2">
    <source>
        <dbReference type="SAM" id="Phobius"/>
    </source>
</evidence>
<dbReference type="AlphaFoldDB" id="A0A8J7ICG1"/>
<keyword evidence="2" id="KW-0472">Membrane</keyword>
<evidence type="ECO:0000256" key="1">
    <source>
        <dbReference type="SAM" id="MobiDB-lite"/>
    </source>
</evidence>
<name>A0A8J7ICG1_9NOST</name>
<feature type="region of interest" description="Disordered" evidence="1">
    <location>
        <begin position="20"/>
        <end position="43"/>
    </location>
</feature>
<dbReference type="Proteomes" id="UP000662314">
    <property type="component" value="Unassembled WGS sequence"/>
</dbReference>
<dbReference type="EMBL" id="JAECZA010000231">
    <property type="protein sequence ID" value="MBH8576425.1"/>
    <property type="molecule type" value="Genomic_DNA"/>
</dbReference>
<evidence type="ECO:0000313" key="4">
    <source>
        <dbReference type="Proteomes" id="UP000662314"/>
    </source>
</evidence>
<evidence type="ECO:0000313" key="3">
    <source>
        <dbReference type="EMBL" id="MBH8576425.1"/>
    </source>
</evidence>
<dbReference type="RefSeq" id="WP_214435159.1">
    <property type="nucleotide sequence ID" value="NZ_CAWPUQ010000159.1"/>
</dbReference>
<gene>
    <name evidence="3" type="ORF">I8752_26235</name>
</gene>
<proteinExistence type="predicted"/>
<keyword evidence="4" id="KW-1185">Reference proteome</keyword>
<keyword evidence="2" id="KW-1133">Transmembrane helix</keyword>
<keyword evidence="2" id="KW-0812">Transmembrane</keyword>
<comment type="caution">
    <text evidence="3">The sequence shown here is derived from an EMBL/GenBank/DDBJ whole genome shotgun (WGS) entry which is preliminary data.</text>
</comment>
<reference evidence="3 4" key="1">
    <citation type="journal article" date="2021" name="Int. J. Syst. Evol. Microbiol.">
        <title>Amazonocrinis nigriterrae gen. nov., sp. nov., Atlanticothrix silvestris gen. nov., sp. nov. and Dendronalium phyllosphericum gen. nov., sp. nov., nostocacean cyanobacteria from Brazilian environments.</title>
        <authorList>
            <person name="Alvarenga D.O."/>
            <person name="Andreote A.P.D."/>
            <person name="Branco L.H.Z."/>
            <person name="Delbaje E."/>
            <person name="Cruz R.B."/>
            <person name="Varani A.M."/>
            <person name="Fiore M.F."/>
        </authorList>
    </citation>
    <scope>NUCLEOTIDE SEQUENCE [LARGE SCALE GENOMIC DNA]</scope>
    <source>
        <strain evidence="3 4">CENA369</strain>
    </source>
</reference>
<protein>
    <submittedName>
        <fullName evidence="3">Uncharacterized protein</fullName>
    </submittedName>
</protein>
<feature type="transmembrane region" description="Helical" evidence="2">
    <location>
        <begin position="53"/>
        <end position="78"/>
    </location>
</feature>
<sequence length="114" mass="12715">MNYQPEEDLERRLQKLETEINSSSKEVERSQSPNNTSESSFTNLKSHLRRSQLWFNNLSGTSKIVFAGVAVLLGFALVQAVLKLVASAISLAVLALLVYVGYKFFVSGSFQNKQ</sequence>
<organism evidence="3 4">
    <name type="scientific">Dendronalium phyllosphericum CENA369</name>
    <dbReference type="NCBI Taxonomy" id="1725256"/>
    <lineage>
        <taxon>Bacteria</taxon>
        <taxon>Bacillati</taxon>
        <taxon>Cyanobacteriota</taxon>
        <taxon>Cyanophyceae</taxon>
        <taxon>Nostocales</taxon>
        <taxon>Nostocaceae</taxon>
        <taxon>Dendronalium</taxon>
        <taxon>Dendronalium phyllosphericum</taxon>
    </lineage>
</organism>
<accession>A0A8J7ICG1</accession>
<feature type="transmembrane region" description="Helical" evidence="2">
    <location>
        <begin position="84"/>
        <end position="105"/>
    </location>
</feature>